<reference evidence="3" key="1">
    <citation type="journal article" date="2024" name="Syst. Appl. Microbiol.">
        <title>First single-strain enrichments of Electrothrix cable bacteria, description of E. aestuarii sp. nov. and E. rattekaaiensis sp. nov., and proposal of a cable bacteria taxonomy following the rules of the SeqCode.</title>
        <authorList>
            <person name="Plum-Jensen L.E."/>
            <person name="Schramm A."/>
            <person name="Marshall I.P.G."/>
        </authorList>
    </citation>
    <scope>NUCLEOTIDE SEQUENCE</scope>
    <source>
        <strain evidence="3">Rat1</strain>
    </source>
</reference>
<reference evidence="3" key="2">
    <citation type="submission" date="2024-06" db="EMBL/GenBank/DDBJ databases">
        <authorList>
            <person name="Plum-Jensen L.E."/>
            <person name="Schramm A."/>
            <person name="Marshall I.P.G."/>
        </authorList>
    </citation>
    <scope>NUCLEOTIDE SEQUENCE</scope>
    <source>
        <strain evidence="3">Rat1</strain>
    </source>
</reference>
<dbReference type="KEGG" id="eaj:Q3M24_02845"/>
<dbReference type="EMBL" id="CP159373">
    <property type="protein sequence ID" value="XCN73708.1"/>
    <property type="molecule type" value="Genomic_DNA"/>
</dbReference>
<feature type="domain" description="Non-contractile tail sheath N-terminal" evidence="1">
    <location>
        <begin position="28"/>
        <end position="84"/>
    </location>
</feature>
<dbReference type="Pfam" id="PF23845">
    <property type="entry name" value="TIM-barrel_NCTSP"/>
    <property type="match status" value="1"/>
</dbReference>
<dbReference type="InterPro" id="IPR057122">
    <property type="entry name" value="TIM-barrel_NCTSP"/>
</dbReference>
<organism evidence="3">
    <name type="scientific">Candidatus Electrothrix aestuarii</name>
    <dbReference type="NCBI Taxonomy" id="3062594"/>
    <lineage>
        <taxon>Bacteria</taxon>
        <taxon>Pseudomonadati</taxon>
        <taxon>Thermodesulfobacteriota</taxon>
        <taxon>Desulfobulbia</taxon>
        <taxon>Desulfobulbales</taxon>
        <taxon>Desulfobulbaceae</taxon>
        <taxon>Candidatus Electrothrix</taxon>
    </lineage>
</organism>
<evidence type="ECO:0000259" key="2">
    <source>
        <dbReference type="Pfam" id="PF23845"/>
    </source>
</evidence>
<protein>
    <submittedName>
        <fullName evidence="3">Uncharacterized protein</fullName>
    </submittedName>
</protein>
<feature type="domain" description="Non-contractile tail sheath TIM barrel" evidence="2">
    <location>
        <begin position="215"/>
        <end position="596"/>
    </location>
</feature>
<accession>A0AAU8LXT2</accession>
<gene>
    <name evidence="3" type="ORF">Q3M24_02845</name>
</gene>
<name>A0AAU8LXT2_9BACT</name>
<proteinExistence type="predicted"/>
<dbReference type="Pfam" id="PF23844">
    <property type="entry name" value="NCTSP_N"/>
    <property type="match status" value="1"/>
</dbReference>
<evidence type="ECO:0000259" key="1">
    <source>
        <dbReference type="Pfam" id="PF23844"/>
    </source>
</evidence>
<sequence length="603" mass="70374">MHYYQLMPKLMTCNSNIEMSIGMYTNPKTPNNFSVEGIYRKRKDFGALIWNCEDIFSHPKFKYSTKRDFRDVVLEFDFDIEGAMKHLFPKEEPRNDDYYQGQSMTITTTEGVDLFYNMYDFKTSPYSGSGVQGLEEHSNHFFRGSIRIDFNKLYNKDPRLAVGIESIKFGFAYKGTIPEEDFFLGESLWFRINYYNWNVSGKSSLPGTINAEDWPQHKVNICDDYDDMYNLTPERIIEQIAALGFNDSIDYYIGASHYYEKKVMNQDGDKAFEVDRSRPLNFVFESWFENYLIWAKKFGFREVIASISMENLDTPKDWAQRYHDGGVAQSGWQPPPTFITFTNPDVLEHYKNVLDDIVVLQKKAGLELSLQLGEPWWWHKQGTNGIPANPSPPAFYDKATKDKHLAKFGRPLPLFTESTANIDNLDSDSLESLQWLGDQIGGFTLDLVSHAKQKWGNDVKFGVLFFTPSVLDDRHVGKMMQIVNFPKKHWSYQNSLEYALDFFQVEDYDYLIQMAEFEDSDPEKFEWFKQQHDKMYDFTSTVLGYPNEKVHYFSGFVLSPEKQNIWKYIDQAAVDSLGNGLKTYVWAATQVFRDGWTPIQEMY</sequence>
<dbReference type="InterPro" id="IPR057102">
    <property type="entry name" value="NCTSP_N"/>
</dbReference>
<evidence type="ECO:0000313" key="3">
    <source>
        <dbReference type="EMBL" id="XCN73708.1"/>
    </source>
</evidence>
<dbReference type="AlphaFoldDB" id="A0AAU8LXT2"/>